<name>A0A2T4A3T5_TRIHA</name>
<protein>
    <submittedName>
        <fullName evidence="1">Uncharacterized protein</fullName>
    </submittedName>
</protein>
<organism evidence="1 2">
    <name type="scientific">Trichoderma harzianum CBS 226.95</name>
    <dbReference type="NCBI Taxonomy" id="983964"/>
    <lineage>
        <taxon>Eukaryota</taxon>
        <taxon>Fungi</taxon>
        <taxon>Dikarya</taxon>
        <taxon>Ascomycota</taxon>
        <taxon>Pezizomycotina</taxon>
        <taxon>Sordariomycetes</taxon>
        <taxon>Hypocreomycetidae</taxon>
        <taxon>Hypocreales</taxon>
        <taxon>Hypocreaceae</taxon>
        <taxon>Trichoderma</taxon>
    </lineage>
</organism>
<dbReference type="Proteomes" id="UP000241690">
    <property type="component" value="Unassembled WGS sequence"/>
</dbReference>
<evidence type="ECO:0000313" key="1">
    <source>
        <dbReference type="EMBL" id="PTB51708.1"/>
    </source>
</evidence>
<evidence type="ECO:0000313" key="2">
    <source>
        <dbReference type="Proteomes" id="UP000241690"/>
    </source>
</evidence>
<keyword evidence="2" id="KW-1185">Reference proteome</keyword>
<dbReference type="RefSeq" id="XP_024771385.1">
    <property type="nucleotide sequence ID" value="XM_024913603.1"/>
</dbReference>
<dbReference type="EMBL" id="KZ679685">
    <property type="protein sequence ID" value="PTB51708.1"/>
    <property type="molecule type" value="Genomic_DNA"/>
</dbReference>
<gene>
    <name evidence="1" type="ORF">M431DRAFT_225692</name>
</gene>
<accession>A0A2T4A3T5</accession>
<sequence length="90" mass="10419">MPMISLHFLSPLLDASPVHCPSITTTTLARAGCLQPVRPHSLRANPITHFFHNCKKWENKQKEKREKKNPMPVSIYDVIISFSYHPHFRV</sequence>
<dbReference type="GeneID" id="36622165"/>
<dbReference type="AlphaFoldDB" id="A0A2T4A3T5"/>
<reference evidence="1 2" key="1">
    <citation type="submission" date="2016-07" db="EMBL/GenBank/DDBJ databases">
        <title>Multiple horizontal gene transfer events from other fungi enriched the ability of initially mycotrophic Trichoderma (Ascomycota) to feed on dead plant biomass.</title>
        <authorList>
            <consortium name="DOE Joint Genome Institute"/>
            <person name="Aerts A."/>
            <person name="Atanasova L."/>
            <person name="Chenthamara K."/>
            <person name="Zhang J."/>
            <person name="Grujic M."/>
            <person name="Henrissat B."/>
            <person name="Kuo A."/>
            <person name="Salamov A."/>
            <person name="Lipzen A."/>
            <person name="Labutti K."/>
            <person name="Barry K."/>
            <person name="Miao Y."/>
            <person name="Rahimi M.J."/>
            <person name="Shen Q."/>
            <person name="Grigoriev I.V."/>
            <person name="Kubicek C.P."/>
            <person name="Druzhinina I.S."/>
        </authorList>
    </citation>
    <scope>NUCLEOTIDE SEQUENCE [LARGE SCALE GENOMIC DNA]</scope>
    <source>
        <strain evidence="1 2">CBS 226.95</strain>
    </source>
</reference>
<proteinExistence type="predicted"/>